<feature type="compositionally biased region" description="Polar residues" evidence="3">
    <location>
        <begin position="792"/>
        <end position="810"/>
    </location>
</feature>
<reference evidence="5 6" key="1">
    <citation type="journal article" date="2024" name="Nat. Commun.">
        <title>Phylogenomics reveals the evolutionary origins of lichenization in chlorophyte algae.</title>
        <authorList>
            <person name="Puginier C."/>
            <person name="Libourel C."/>
            <person name="Otte J."/>
            <person name="Skaloud P."/>
            <person name="Haon M."/>
            <person name="Grisel S."/>
            <person name="Petersen M."/>
            <person name="Berrin J.G."/>
            <person name="Delaux P.M."/>
            <person name="Dal Grande F."/>
            <person name="Keller J."/>
        </authorList>
    </citation>
    <scope>NUCLEOTIDE SEQUENCE [LARGE SCALE GENOMIC DNA]</scope>
    <source>
        <strain evidence="5 6">SAG 2036</strain>
    </source>
</reference>
<feature type="compositionally biased region" description="Low complexity" evidence="3">
    <location>
        <begin position="713"/>
        <end position="733"/>
    </location>
</feature>
<dbReference type="GO" id="GO:0004672">
    <property type="term" value="F:protein kinase activity"/>
    <property type="evidence" value="ECO:0007669"/>
    <property type="project" value="InterPro"/>
</dbReference>
<dbReference type="GO" id="GO:0005524">
    <property type="term" value="F:ATP binding"/>
    <property type="evidence" value="ECO:0007669"/>
    <property type="project" value="InterPro"/>
</dbReference>
<dbReference type="InterPro" id="IPR044244">
    <property type="entry name" value="TTC27/Emw1"/>
</dbReference>
<dbReference type="SUPFAM" id="SSF48371">
    <property type="entry name" value="ARM repeat"/>
    <property type="match status" value="1"/>
</dbReference>
<dbReference type="EMBL" id="JALJOQ010000132">
    <property type="protein sequence ID" value="KAK9794965.1"/>
    <property type="molecule type" value="Genomic_DNA"/>
</dbReference>
<sequence>MNFAQLKKSLGQVVQSAATTAKDLSSQVGGAKALRDYVLEGQVATAGLNDVWKVFSARSRKEGAHNRAVSVWVLEKKVQGGQLGSTSQQDWDAVVTVARNDATALMRLKHPAVVQVIEAMEETRTQLVMVTEAVFASAENMLRRFESLPRELARARADVRLSELEIKAGLLQVADALHFLHTEASLVHCAIAPPSVVITAQGSWKLCGLALATRESFSTADQVAQRFDFSNSAPPPWRQLTQPQLGYTAPEMAGVGTASGISPAADIYSLGCLAYELLSGSPLLKVGASLSEYRAKVASMGTADLQAIDAQLLPTLRAMLAPSPASRPPASAFAGCLYFQSDTVLRALRFLDTLLQRDDMQKAAFLKDLAQLWPRCDGRVLRYRVLPALLTECRNEAMQPLVLPLVLRIAEQQEPQDFADYTLPSLAPICASATGDSLLILTRHADLMARAMPRPATASILVPLLARAADHGNSRCQEEMLQQLGKVQEHTDYTALRAELLPRAHRLALATTSAAVRAAAFTALAALAQRFHEPEQAEAMVTTMTQVSGVDKSAATVSGCLALCQSLARSAGARFAAERLIPVLCPIVACPSTPHEQFSQALRTVRAMLDEMEKGRGGARASDGSAASTPVSGAEAYPEAVWPAPAPQPSTGAEPSGASGASDPFGAWPPMTAAAPMSSTAPAFHSNDSASVSVPAVQLNSADPFAFMGGSSGAPSSGPSWTPAATTPAPSGSLFQESDWKDPPLPSLGAGASMPAQTPPAGTTEVAQLLSAMERYAEALRASKAHEYVANFQDNTQGTAERDPTSTGAENHQDHPGDPLIAQDVAVSALQIFVQANLTGPPPSVPDDPRALLQGSQPQSPEQPSHAALGESRASAGDVAAMEALSANGEEVVGRCLLPQYLVLAQRLLVQRLGVLDATAREASLGLPWLWWSARLTMTQQHLLSGAAASLHDLALPLMEQVIEGLQNRCPASLQHLQGQLLAAAHLELGLALQYYKRMQAAAQQLRAASLALDINLIVSGAMGIRTVHQRDAKAQLLLQKQRLAHGDIGEDDDSTRSGDDPSRDLGQMSIAGPAPNGHASTNGRDAQELPERPSHSSNGTLDDIGDSAALLDAVLFGRDAPHTTEPDILAAPRFTESASTVPALSPAEQALAVALAVQVHQGTAPDELQPWQAAPYIDAVLGQQRSLLMTRASAHLLRARHEATRTRTMERAVEVLRHLSQLASRAAGPHDAVETPSRQPRQCWAWTVPYPVAGVLHQEIGLALVAAGLVGEAMDIFESLGLWDRLLTCYRLLGKQPQALQLVQKRLQASPQDAGLLCALGELTGDLSQFHRAWEASKGRSTRAQRCLARAAMQKEQYAQAAEHWELALAINPLHAEGWFSLGSCHLSLAGPLTSPSALPEPADNTTSTAAGDSAGPSSLDSSQGDDEFEEEDRLARGPQGLKGEPAGVERALQAFTRCVHQAPDHGPAWNNIAALHLRAASYKEAYWALTEGVKLNPGSWQVWSNYALAAARSDNHLPAARAVLKVQQLTHGKQSEVEVLELLVSVVAAQRPPPEFANTQTPGMHKAESQHAALTKQVRSLASSPWQREESAFSAYAAAACTLAEVSLQLGPSPSVKLGSVRLLLRPLVRQGNEDFGTSPILQEAVRLLEQLDSAVQQQRGNTSSDALT</sequence>
<dbReference type="PROSITE" id="PS50011">
    <property type="entry name" value="PROTEIN_KINASE_DOM"/>
    <property type="match status" value="1"/>
</dbReference>
<dbReference type="SMART" id="SM00028">
    <property type="entry name" value="TPR"/>
    <property type="match status" value="4"/>
</dbReference>
<proteinExistence type="predicted"/>
<feature type="region of interest" description="Disordered" evidence="3">
    <location>
        <begin position="838"/>
        <end position="874"/>
    </location>
</feature>
<feature type="domain" description="Protein kinase" evidence="4">
    <location>
        <begin position="37"/>
        <end position="339"/>
    </location>
</feature>
<feature type="region of interest" description="Disordered" evidence="3">
    <location>
        <begin position="1397"/>
        <end position="1446"/>
    </location>
</feature>
<evidence type="ECO:0000313" key="6">
    <source>
        <dbReference type="Proteomes" id="UP001465755"/>
    </source>
</evidence>
<evidence type="ECO:0000256" key="3">
    <source>
        <dbReference type="SAM" id="MobiDB-lite"/>
    </source>
</evidence>
<name>A0AAW1NUF5_9CHLO</name>
<feature type="compositionally biased region" description="Low complexity" evidence="3">
    <location>
        <begin position="856"/>
        <end position="865"/>
    </location>
</feature>
<protein>
    <recommendedName>
        <fullName evidence="4">Protein kinase domain-containing protein</fullName>
    </recommendedName>
</protein>
<dbReference type="Gene3D" id="1.25.40.10">
    <property type="entry name" value="Tetratricopeptide repeat domain"/>
    <property type="match status" value="1"/>
</dbReference>
<keyword evidence="2" id="KW-0802">TPR repeat</keyword>
<feature type="region of interest" description="Disordered" evidence="3">
    <location>
        <begin position="614"/>
        <end position="679"/>
    </location>
</feature>
<evidence type="ECO:0000256" key="2">
    <source>
        <dbReference type="ARBA" id="ARBA00022803"/>
    </source>
</evidence>
<dbReference type="Gene3D" id="3.30.200.20">
    <property type="entry name" value="Phosphorylase Kinase, domain 1"/>
    <property type="match status" value="1"/>
</dbReference>
<dbReference type="InterPro" id="IPR011989">
    <property type="entry name" value="ARM-like"/>
</dbReference>
<feature type="compositionally biased region" description="Polar residues" evidence="3">
    <location>
        <begin position="1405"/>
        <end position="1424"/>
    </location>
</feature>
<keyword evidence="1" id="KW-0677">Repeat</keyword>
<feature type="compositionally biased region" description="Basic and acidic residues" evidence="3">
    <location>
        <begin position="1086"/>
        <end position="1095"/>
    </location>
</feature>
<dbReference type="InterPro" id="IPR011990">
    <property type="entry name" value="TPR-like_helical_dom_sf"/>
</dbReference>
<dbReference type="PANTHER" id="PTHR16193:SF0">
    <property type="entry name" value="TETRATRICOPEPTIDE REPEAT PROTEIN 27"/>
    <property type="match status" value="1"/>
</dbReference>
<dbReference type="InterPro" id="IPR011009">
    <property type="entry name" value="Kinase-like_dom_sf"/>
</dbReference>
<dbReference type="PANTHER" id="PTHR16193">
    <property type="entry name" value="TETRATRICOPEPTIDE REPEAT PROTEIN 27"/>
    <property type="match status" value="1"/>
</dbReference>
<evidence type="ECO:0000313" key="5">
    <source>
        <dbReference type="EMBL" id="KAK9794965.1"/>
    </source>
</evidence>
<comment type="caution">
    <text evidence="5">The sequence shown here is derived from an EMBL/GenBank/DDBJ whole genome shotgun (WGS) entry which is preliminary data.</text>
</comment>
<feature type="compositionally biased region" description="Low complexity" evidence="3">
    <location>
        <begin position="669"/>
        <end position="679"/>
    </location>
</feature>
<gene>
    <name evidence="5" type="ORF">WJX73_007586</name>
</gene>
<feature type="compositionally biased region" description="Acidic residues" evidence="3">
    <location>
        <begin position="1425"/>
        <end position="1434"/>
    </location>
</feature>
<dbReference type="SUPFAM" id="SSF48452">
    <property type="entry name" value="TPR-like"/>
    <property type="match status" value="2"/>
</dbReference>
<dbReference type="SUPFAM" id="SSF56112">
    <property type="entry name" value="Protein kinase-like (PK-like)"/>
    <property type="match status" value="1"/>
</dbReference>
<evidence type="ECO:0000259" key="4">
    <source>
        <dbReference type="PROSITE" id="PS50011"/>
    </source>
</evidence>
<dbReference type="InterPro" id="IPR016024">
    <property type="entry name" value="ARM-type_fold"/>
</dbReference>
<accession>A0AAW1NUF5</accession>
<dbReference type="SMART" id="SM00220">
    <property type="entry name" value="S_TKc"/>
    <property type="match status" value="1"/>
</dbReference>
<dbReference type="Gene3D" id="1.10.510.10">
    <property type="entry name" value="Transferase(Phosphotransferase) domain 1"/>
    <property type="match status" value="1"/>
</dbReference>
<dbReference type="InterPro" id="IPR000719">
    <property type="entry name" value="Prot_kinase_dom"/>
</dbReference>
<feature type="region of interest" description="Disordered" evidence="3">
    <location>
        <begin position="710"/>
        <end position="763"/>
    </location>
</feature>
<feature type="region of interest" description="Disordered" evidence="3">
    <location>
        <begin position="1046"/>
        <end position="1104"/>
    </location>
</feature>
<organism evidence="5 6">
    <name type="scientific">Symbiochloris irregularis</name>
    <dbReference type="NCBI Taxonomy" id="706552"/>
    <lineage>
        <taxon>Eukaryota</taxon>
        <taxon>Viridiplantae</taxon>
        <taxon>Chlorophyta</taxon>
        <taxon>core chlorophytes</taxon>
        <taxon>Trebouxiophyceae</taxon>
        <taxon>Trebouxiales</taxon>
        <taxon>Trebouxiaceae</taxon>
        <taxon>Symbiochloris</taxon>
    </lineage>
</organism>
<evidence type="ECO:0000256" key="1">
    <source>
        <dbReference type="ARBA" id="ARBA00022737"/>
    </source>
</evidence>
<dbReference type="InterPro" id="IPR019734">
    <property type="entry name" value="TPR_rpt"/>
</dbReference>
<feature type="compositionally biased region" description="Low complexity" evidence="3">
    <location>
        <begin position="619"/>
        <end position="628"/>
    </location>
</feature>
<keyword evidence="6" id="KW-1185">Reference proteome</keyword>
<feature type="compositionally biased region" description="Basic and acidic residues" evidence="3">
    <location>
        <begin position="1046"/>
        <end position="1064"/>
    </location>
</feature>
<dbReference type="Gene3D" id="1.25.10.10">
    <property type="entry name" value="Leucine-rich Repeat Variant"/>
    <property type="match status" value="1"/>
</dbReference>
<dbReference type="Proteomes" id="UP001465755">
    <property type="component" value="Unassembled WGS sequence"/>
</dbReference>
<feature type="region of interest" description="Disordered" evidence="3">
    <location>
        <begin position="790"/>
        <end position="819"/>
    </location>
</feature>
<dbReference type="Pfam" id="PF00069">
    <property type="entry name" value="Pkinase"/>
    <property type="match status" value="1"/>
</dbReference>